<dbReference type="SUPFAM" id="SSF55781">
    <property type="entry name" value="GAF domain-like"/>
    <property type="match status" value="1"/>
</dbReference>
<dbReference type="EMBL" id="BART01037695">
    <property type="protein sequence ID" value="GAH10111.1"/>
    <property type="molecule type" value="Genomic_DNA"/>
</dbReference>
<reference evidence="1" key="1">
    <citation type="journal article" date="2014" name="Front. Microbiol.">
        <title>High frequency of phylogenetically diverse reductive dehalogenase-homologous genes in deep subseafloor sedimentary metagenomes.</title>
        <authorList>
            <person name="Kawai M."/>
            <person name="Futagami T."/>
            <person name="Toyoda A."/>
            <person name="Takaki Y."/>
            <person name="Nishi S."/>
            <person name="Hori S."/>
            <person name="Arai W."/>
            <person name="Tsubouchi T."/>
            <person name="Morono Y."/>
            <person name="Uchiyama I."/>
            <person name="Ito T."/>
            <person name="Fujiyama A."/>
            <person name="Inagaki F."/>
            <person name="Takami H."/>
        </authorList>
    </citation>
    <scope>NUCLEOTIDE SEQUENCE</scope>
    <source>
        <strain evidence="1">Expedition CK06-06</strain>
    </source>
</reference>
<gene>
    <name evidence="1" type="ORF">S01H4_62930</name>
</gene>
<protein>
    <submittedName>
        <fullName evidence="1">Uncharacterized protein</fullName>
    </submittedName>
</protein>
<accession>X1CNV8</accession>
<name>X1CNV8_9ZZZZ</name>
<organism evidence="1">
    <name type="scientific">marine sediment metagenome</name>
    <dbReference type="NCBI Taxonomy" id="412755"/>
    <lineage>
        <taxon>unclassified sequences</taxon>
        <taxon>metagenomes</taxon>
        <taxon>ecological metagenomes</taxon>
    </lineage>
</organism>
<proteinExistence type="predicted"/>
<comment type="caution">
    <text evidence="1">The sequence shown here is derived from an EMBL/GenBank/DDBJ whole genome shotgun (WGS) entry which is preliminary data.</text>
</comment>
<sequence>MKTLKDKNATKEELLKKVFFLRRRLNELKNLETEHIVDEKKFIRLNRLYSVLSKINEAIVRVNNPKKLFKQACRIAVEDGSFKMAWIGLLNQRTHRVRPVAYWGDEDGYLDKI</sequence>
<dbReference type="AlphaFoldDB" id="X1CNV8"/>
<feature type="non-terminal residue" evidence="1">
    <location>
        <position position="113"/>
    </location>
</feature>
<evidence type="ECO:0000313" key="1">
    <source>
        <dbReference type="EMBL" id="GAH10111.1"/>
    </source>
</evidence>